<sequence>MAGYQVIVVGLGSMGAAAANALAARGIGVLGLEAFWPAHDQGSGHGASRIIRQSYFEGADYVPLLRSAYQGWDRLESESGDDLVNLCGGLYIGNDSGPIFTGALAAARQWGLPHEVLDAEQIRSEFPTLSPATDARAVWERNAGYVRPEAAIEANLRLARAKGAELHFAEPVTAWSTEPGGGVRVVTPSGSYVGDRLVIAGGAWAPSLLDDLGLPLVVQRQVMYWFRPEATAELPIRRYTDAEHPIYVEERHDHDQIYGFPIQDGTDGGMKIGIHRSEAIRPTTADDLDRTVTAAEIHRVQQRTRRLIPATGEPLAAKVCMYTMTPDEHFVIGSHPDHDQVSIACGFSGHGFKFVPVVGEILADLAEHGRTEHPIGQFAPDRFRRS</sequence>
<dbReference type="Pfam" id="PF01266">
    <property type="entry name" value="DAO"/>
    <property type="match status" value="1"/>
</dbReference>
<dbReference type="PANTHER" id="PTHR10961">
    <property type="entry name" value="PEROXISOMAL SARCOSINE OXIDASE"/>
    <property type="match status" value="1"/>
</dbReference>
<dbReference type="GO" id="GO:0050660">
    <property type="term" value="F:flavin adenine dinucleotide binding"/>
    <property type="evidence" value="ECO:0007669"/>
    <property type="project" value="InterPro"/>
</dbReference>
<gene>
    <name evidence="6" type="ORF">SAMN04489812_1072</name>
</gene>
<dbReference type="NCBIfam" id="NF008425">
    <property type="entry name" value="PRK11259.1"/>
    <property type="match status" value="1"/>
</dbReference>
<reference evidence="6 7" key="1">
    <citation type="submission" date="2016-10" db="EMBL/GenBank/DDBJ databases">
        <authorList>
            <person name="de Groot N.N."/>
        </authorList>
    </citation>
    <scope>NUCLEOTIDE SEQUENCE [LARGE SCALE GENOMIC DNA]</scope>
    <source>
        <strain evidence="6 7">DSM 21800</strain>
    </source>
</reference>
<dbReference type="SUPFAM" id="SSF51905">
    <property type="entry name" value="FAD/NAD(P)-binding domain"/>
    <property type="match status" value="1"/>
</dbReference>
<evidence type="ECO:0000256" key="4">
    <source>
        <dbReference type="ARBA" id="ARBA00023002"/>
    </source>
</evidence>
<name>A0A1H1PYX7_9ACTN</name>
<dbReference type="Gene3D" id="3.50.50.60">
    <property type="entry name" value="FAD/NAD(P)-binding domain"/>
    <property type="match status" value="1"/>
</dbReference>
<comment type="cofactor">
    <cofactor evidence="1">
        <name>FAD</name>
        <dbReference type="ChEBI" id="CHEBI:57692"/>
    </cofactor>
</comment>
<keyword evidence="3" id="KW-0274">FAD</keyword>
<evidence type="ECO:0000313" key="7">
    <source>
        <dbReference type="Proteomes" id="UP000199103"/>
    </source>
</evidence>
<organism evidence="6 7">
    <name type="scientific">Microlunatus soli</name>
    <dbReference type="NCBI Taxonomy" id="630515"/>
    <lineage>
        <taxon>Bacteria</taxon>
        <taxon>Bacillati</taxon>
        <taxon>Actinomycetota</taxon>
        <taxon>Actinomycetes</taxon>
        <taxon>Propionibacteriales</taxon>
        <taxon>Propionibacteriaceae</taxon>
        <taxon>Microlunatus</taxon>
    </lineage>
</organism>
<evidence type="ECO:0000313" key="6">
    <source>
        <dbReference type="EMBL" id="SDS16303.1"/>
    </source>
</evidence>
<dbReference type="Proteomes" id="UP000199103">
    <property type="component" value="Chromosome I"/>
</dbReference>
<dbReference type="STRING" id="630515.SAMN04489812_1072"/>
<dbReference type="SUPFAM" id="SSF54373">
    <property type="entry name" value="FAD-linked reductases, C-terminal domain"/>
    <property type="match status" value="1"/>
</dbReference>
<dbReference type="InterPro" id="IPR036188">
    <property type="entry name" value="FAD/NAD-bd_sf"/>
</dbReference>
<proteinExistence type="predicted"/>
<evidence type="ECO:0000256" key="1">
    <source>
        <dbReference type="ARBA" id="ARBA00001974"/>
    </source>
</evidence>
<dbReference type="OrthoDB" id="9806452at2"/>
<dbReference type="PANTHER" id="PTHR10961:SF7">
    <property type="entry name" value="FAD DEPENDENT OXIDOREDUCTASE DOMAIN-CONTAINING PROTEIN"/>
    <property type="match status" value="1"/>
</dbReference>
<evidence type="ECO:0000256" key="3">
    <source>
        <dbReference type="ARBA" id="ARBA00022827"/>
    </source>
</evidence>
<dbReference type="AlphaFoldDB" id="A0A1H1PYX7"/>
<dbReference type="RefSeq" id="WP_091521023.1">
    <property type="nucleotide sequence ID" value="NZ_LT629772.1"/>
</dbReference>
<keyword evidence="7" id="KW-1185">Reference proteome</keyword>
<dbReference type="InterPro" id="IPR006076">
    <property type="entry name" value="FAD-dep_OxRdtase"/>
</dbReference>
<accession>A0A1H1PYX7</accession>
<feature type="domain" description="FAD dependent oxidoreductase" evidence="5">
    <location>
        <begin position="6"/>
        <end position="365"/>
    </location>
</feature>
<protein>
    <submittedName>
        <fullName evidence="6">Sarcosine oxidase</fullName>
    </submittedName>
</protein>
<keyword evidence="4" id="KW-0560">Oxidoreductase</keyword>
<keyword evidence="2" id="KW-0285">Flavoprotein</keyword>
<dbReference type="InterPro" id="IPR045170">
    <property type="entry name" value="MTOX"/>
</dbReference>
<dbReference type="EMBL" id="LT629772">
    <property type="protein sequence ID" value="SDS16303.1"/>
    <property type="molecule type" value="Genomic_DNA"/>
</dbReference>
<evidence type="ECO:0000256" key="2">
    <source>
        <dbReference type="ARBA" id="ARBA00022630"/>
    </source>
</evidence>
<evidence type="ECO:0000259" key="5">
    <source>
        <dbReference type="Pfam" id="PF01266"/>
    </source>
</evidence>
<dbReference type="Gene3D" id="3.30.9.10">
    <property type="entry name" value="D-Amino Acid Oxidase, subunit A, domain 2"/>
    <property type="match status" value="1"/>
</dbReference>
<dbReference type="GO" id="GO:0008115">
    <property type="term" value="F:sarcosine oxidase activity"/>
    <property type="evidence" value="ECO:0007669"/>
    <property type="project" value="TreeGrafter"/>
</dbReference>